<sequence>MSGPTTAYTVYLGWAEDHREWVDTLTTLQKQPEGFSFTVANPRPGLSYTYDKDTYLHRTRKAELAAAQKHYDNTYKALRDKYEAGLADYLAIGEEFLKDVTDPVKPAKYKRALMIDAQRHGHLMHNAAVLWLEAHPTAKLDGYQDYEELLKTLWVGDLREAHPEWIAGKPTKRQQQLLLYCLGRDDLGTVPLWNDPPLADVRKKSHVTLGKVILSAGAPTLPVQRLHPSYWGLFLVSPLHGKDRGFYEPEPGDVDDRWIQRLSKDLRMESRRFRHEDSKFQVYEVVPRPVEDPTFCSTGVYLHRSNAHGRDDFLTVVPDKAVEGQTPLVFCTKGVGADPDHIGSPTARVLTHVGRMRARFGETTTTDFPFAYPGSQDTGTDTAGSWRNIGFCNAYGGDEIAIADFLNFAVMYEKAAAHALTAKTHGFVRPIALVEISNLPRNLDRMPDLRKATSGSSPAIGYPAQIVTCSPVETSLRIYKQGHDQDYVYYNLDLELAEWERCYTNLVLPPGVVESVEEDIKALDADIRAYAKLQGLVELEEGLPDRLRSLQRRMLLAYKIMWQALLSWWVFLDNRWASDTYTGSFSGRNFNSGPRDSNEWGPLDRPSEDQTPGKGGEGQLCLHIDLSNLGNLCALKGELQTMLELIGPDMDAETRYEGKWIWKDCRLYSFSVALAQILGRAKSRLDSDIWPAAQKVAEEERAEQIAQALIEGLKADTETVLQDGTKGKGVPPYAALLPWR</sequence>
<evidence type="ECO:0000313" key="3">
    <source>
        <dbReference type="Proteomes" id="UP000295136"/>
    </source>
</evidence>
<dbReference type="AlphaFoldDB" id="A0A4R5FT91"/>
<keyword evidence="3" id="KW-1185">Reference proteome</keyword>
<protein>
    <submittedName>
        <fullName evidence="2">Uncharacterized protein</fullName>
    </submittedName>
</protein>
<dbReference type="Proteomes" id="UP000295136">
    <property type="component" value="Unassembled WGS sequence"/>
</dbReference>
<feature type="region of interest" description="Disordered" evidence="1">
    <location>
        <begin position="592"/>
        <end position="616"/>
    </location>
</feature>
<proteinExistence type="predicted"/>
<reference evidence="2 3" key="1">
    <citation type="submission" date="2019-03" db="EMBL/GenBank/DDBJ databases">
        <title>Draft genome sequences of novel Actinobacteria.</title>
        <authorList>
            <person name="Sahin N."/>
            <person name="Ay H."/>
            <person name="Saygin H."/>
        </authorList>
    </citation>
    <scope>NUCLEOTIDE SEQUENCE [LARGE SCALE GENOMIC DNA]</scope>
    <source>
        <strain evidence="2 3">6K102</strain>
    </source>
</reference>
<evidence type="ECO:0000313" key="2">
    <source>
        <dbReference type="EMBL" id="TDE56208.1"/>
    </source>
</evidence>
<accession>A0A4R5FT91</accession>
<gene>
    <name evidence="2" type="ORF">E1295_11650</name>
</gene>
<name>A0A4R5FT91_9ACTN</name>
<comment type="caution">
    <text evidence="2">The sequence shown here is derived from an EMBL/GenBank/DDBJ whole genome shotgun (WGS) entry which is preliminary data.</text>
</comment>
<evidence type="ECO:0000256" key="1">
    <source>
        <dbReference type="SAM" id="MobiDB-lite"/>
    </source>
</evidence>
<dbReference type="EMBL" id="SMLD01000022">
    <property type="protein sequence ID" value="TDE56208.1"/>
    <property type="molecule type" value="Genomic_DNA"/>
</dbReference>
<organism evidence="2 3">
    <name type="scientific">Nonomuraea mesophila</name>
    <dbReference type="NCBI Taxonomy" id="2530382"/>
    <lineage>
        <taxon>Bacteria</taxon>
        <taxon>Bacillati</taxon>
        <taxon>Actinomycetota</taxon>
        <taxon>Actinomycetes</taxon>
        <taxon>Streptosporangiales</taxon>
        <taxon>Streptosporangiaceae</taxon>
        <taxon>Nonomuraea</taxon>
    </lineage>
</organism>